<dbReference type="EMBL" id="VIKR01000004">
    <property type="protein sequence ID" value="TQV73151.1"/>
    <property type="molecule type" value="Genomic_DNA"/>
</dbReference>
<feature type="transmembrane region" description="Helical" evidence="1">
    <location>
        <begin position="198"/>
        <end position="220"/>
    </location>
</feature>
<protein>
    <submittedName>
        <fullName evidence="2">Uncharacterized protein</fullName>
    </submittedName>
</protein>
<feature type="transmembrane region" description="Helical" evidence="1">
    <location>
        <begin position="37"/>
        <end position="59"/>
    </location>
</feature>
<feature type="transmembrane region" description="Helical" evidence="1">
    <location>
        <begin position="6"/>
        <end position="25"/>
    </location>
</feature>
<keyword evidence="3" id="KW-1185">Reference proteome</keyword>
<evidence type="ECO:0000313" key="2">
    <source>
        <dbReference type="EMBL" id="TQV73151.1"/>
    </source>
</evidence>
<keyword evidence="1" id="KW-0472">Membrane</keyword>
<evidence type="ECO:0000256" key="1">
    <source>
        <dbReference type="SAM" id="Phobius"/>
    </source>
</evidence>
<dbReference type="AlphaFoldDB" id="A0A545T7F3"/>
<keyword evidence="1" id="KW-1133">Transmembrane helix</keyword>
<dbReference type="Proteomes" id="UP000317839">
    <property type="component" value="Unassembled WGS sequence"/>
</dbReference>
<dbReference type="RefSeq" id="WP_142943283.1">
    <property type="nucleotide sequence ID" value="NZ_VIKR01000004.1"/>
</dbReference>
<feature type="transmembrane region" description="Helical" evidence="1">
    <location>
        <begin position="65"/>
        <end position="86"/>
    </location>
</feature>
<sequence length="229" mass="25748">MDWYTFALAYTAILSGTLGIAFYVVYHEGDKAFYAKLFALSFLFFSATMLLSLLRIYVTVPWEKLVIFALNLFGLLSIQFNFVGVLNWNNKKLYLSSNIAIGGLIVVIFSFFLFVYPSIDARIVITRTIASGYAFACVWAILYRPSHMDLGHWISALFLATYGIAQLVSMSVLLIFDAADIIDSSNNQQFFNLSSTKLSFILFPVTFIGAGLFYMASILIQSLRKPPAY</sequence>
<organism evidence="2 3">
    <name type="scientific">Aliikangiella marina</name>
    <dbReference type="NCBI Taxonomy" id="1712262"/>
    <lineage>
        <taxon>Bacteria</taxon>
        <taxon>Pseudomonadati</taxon>
        <taxon>Pseudomonadota</taxon>
        <taxon>Gammaproteobacteria</taxon>
        <taxon>Oceanospirillales</taxon>
        <taxon>Pleioneaceae</taxon>
        <taxon>Aliikangiella</taxon>
    </lineage>
</organism>
<feature type="transmembrane region" description="Helical" evidence="1">
    <location>
        <begin position="121"/>
        <end position="142"/>
    </location>
</feature>
<name>A0A545T7F3_9GAMM</name>
<feature type="transmembrane region" description="Helical" evidence="1">
    <location>
        <begin position="93"/>
        <end position="115"/>
    </location>
</feature>
<gene>
    <name evidence="2" type="ORF">FLL45_17010</name>
</gene>
<feature type="transmembrane region" description="Helical" evidence="1">
    <location>
        <begin position="154"/>
        <end position="178"/>
    </location>
</feature>
<proteinExistence type="predicted"/>
<evidence type="ECO:0000313" key="3">
    <source>
        <dbReference type="Proteomes" id="UP000317839"/>
    </source>
</evidence>
<reference evidence="2 3" key="1">
    <citation type="submission" date="2019-06" db="EMBL/GenBank/DDBJ databases">
        <title>Draft genome of Aliikangiella marina GYP-15.</title>
        <authorList>
            <person name="Wang G."/>
        </authorList>
    </citation>
    <scope>NUCLEOTIDE SEQUENCE [LARGE SCALE GENOMIC DNA]</scope>
    <source>
        <strain evidence="2 3">GYP-15</strain>
    </source>
</reference>
<accession>A0A545T7F3</accession>
<keyword evidence="1" id="KW-0812">Transmembrane</keyword>
<comment type="caution">
    <text evidence="2">The sequence shown here is derived from an EMBL/GenBank/DDBJ whole genome shotgun (WGS) entry which is preliminary data.</text>
</comment>